<dbReference type="Pfam" id="PF13529">
    <property type="entry name" value="Peptidase_C39_2"/>
    <property type="match status" value="1"/>
</dbReference>
<evidence type="ECO:0000313" key="2">
    <source>
        <dbReference type="EMBL" id="OGN27310.1"/>
    </source>
</evidence>
<dbReference type="InterPro" id="IPR039564">
    <property type="entry name" value="Peptidase_C39-like"/>
</dbReference>
<evidence type="ECO:0000313" key="3">
    <source>
        <dbReference type="Proteomes" id="UP000178444"/>
    </source>
</evidence>
<sequence>MDLERATLYGMKEIFIDVPVCNQRNLPPEWAWRGCAICSLWMLLKWHGKYRLAKPQGNPVRQGYPVAVLPAELLKEGLAINGYLENVGWKHNAIVELAAQHGLLMDYAKKFFYSDEEKERGLKLIAAKFYDGKPVIASIFKELNHSKDGHMVVIRGMKEFSGSVIGLDIQDPDPSWRGHNYFLSRQEFFDGWRGGLIWPK</sequence>
<name>A0A1F8GQQ5_9BACT</name>
<feature type="domain" description="Peptidase C39-like" evidence="1">
    <location>
        <begin position="16"/>
        <end position="161"/>
    </location>
</feature>
<evidence type="ECO:0000259" key="1">
    <source>
        <dbReference type="Pfam" id="PF13529"/>
    </source>
</evidence>
<accession>A0A1F8GQQ5</accession>
<dbReference type="Proteomes" id="UP000178444">
    <property type="component" value="Unassembled WGS sequence"/>
</dbReference>
<comment type="caution">
    <text evidence="2">The sequence shown here is derived from an EMBL/GenBank/DDBJ whole genome shotgun (WGS) entry which is preliminary data.</text>
</comment>
<dbReference type="Gene3D" id="3.90.70.10">
    <property type="entry name" value="Cysteine proteinases"/>
    <property type="match status" value="1"/>
</dbReference>
<protein>
    <recommendedName>
        <fullName evidence="1">Peptidase C39-like domain-containing protein</fullName>
    </recommendedName>
</protein>
<organism evidence="2 3">
    <name type="scientific">Candidatus Yanofskybacteria bacterium RIFCSPLOWO2_01_FULL_49_17</name>
    <dbReference type="NCBI Taxonomy" id="1802700"/>
    <lineage>
        <taxon>Bacteria</taxon>
        <taxon>Candidatus Yanofskyibacteriota</taxon>
    </lineage>
</organism>
<proteinExistence type="predicted"/>
<reference evidence="2 3" key="1">
    <citation type="journal article" date="2016" name="Nat. Commun.">
        <title>Thousands of microbial genomes shed light on interconnected biogeochemical processes in an aquifer system.</title>
        <authorList>
            <person name="Anantharaman K."/>
            <person name="Brown C.T."/>
            <person name="Hug L.A."/>
            <person name="Sharon I."/>
            <person name="Castelle C.J."/>
            <person name="Probst A.J."/>
            <person name="Thomas B.C."/>
            <person name="Singh A."/>
            <person name="Wilkins M.J."/>
            <person name="Karaoz U."/>
            <person name="Brodie E.L."/>
            <person name="Williams K.H."/>
            <person name="Hubbard S.S."/>
            <person name="Banfield J.F."/>
        </authorList>
    </citation>
    <scope>NUCLEOTIDE SEQUENCE [LARGE SCALE GENOMIC DNA]</scope>
</reference>
<dbReference type="EMBL" id="MGKO01000013">
    <property type="protein sequence ID" value="OGN27310.1"/>
    <property type="molecule type" value="Genomic_DNA"/>
</dbReference>
<dbReference type="AlphaFoldDB" id="A0A1F8GQQ5"/>
<gene>
    <name evidence="2" type="ORF">A2941_00425</name>
</gene>